<dbReference type="SUPFAM" id="SSF52540">
    <property type="entry name" value="P-loop containing nucleoside triphosphate hydrolases"/>
    <property type="match status" value="1"/>
</dbReference>
<dbReference type="SMART" id="SM00382">
    <property type="entry name" value="AAA"/>
    <property type="match status" value="1"/>
</dbReference>
<dbReference type="InterPro" id="IPR027417">
    <property type="entry name" value="P-loop_NTPase"/>
</dbReference>
<dbReference type="Gene3D" id="3.40.50.300">
    <property type="entry name" value="P-loop containing nucleotide triphosphate hydrolases"/>
    <property type="match status" value="1"/>
</dbReference>
<dbReference type="GO" id="GO:0016887">
    <property type="term" value="F:ATP hydrolysis activity"/>
    <property type="evidence" value="ECO:0007669"/>
    <property type="project" value="InterPro"/>
</dbReference>
<dbReference type="InterPro" id="IPR003439">
    <property type="entry name" value="ABC_transporter-like_ATP-bd"/>
</dbReference>
<name>A0A1H4GAU3_9GAMM</name>
<dbReference type="GO" id="GO:0015416">
    <property type="term" value="F:ABC-type phosphonate transporter activity"/>
    <property type="evidence" value="ECO:0007669"/>
    <property type="project" value="InterPro"/>
</dbReference>
<dbReference type="PROSITE" id="PS00211">
    <property type="entry name" value="ABC_TRANSPORTER_1"/>
    <property type="match status" value="1"/>
</dbReference>
<dbReference type="InterPro" id="IPR012693">
    <property type="entry name" value="ABC_transpr_PhnC"/>
</dbReference>
<dbReference type="STRING" id="525918.SAMN05660964_03354"/>
<protein>
    <submittedName>
        <fullName evidence="9">Phosphonate transport system ATP-binding protein</fullName>
    </submittedName>
</protein>
<keyword evidence="10" id="KW-1185">Reference proteome</keyword>
<keyword evidence="4" id="KW-0547">Nucleotide-binding</keyword>
<dbReference type="OrthoDB" id="9801477at2"/>
<evidence type="ECO:0000256" key="3">
    <source>
        <dbReference type="ARBA" id="ARBA00022475"/>
    </source>
</evidence>
<evidence type="ECO:0000256" key="7">
    <source>
        <dbReference type="ARBA" id="ARBA00023136"/>
    </source>
</evidence>
<evidence type="ECO:0000256" key="2">
    <source>
        <dbReference type="ARBA" id="ARBA00022448"/>
    </source>
</evidence>
<keyword evidence="5 9" id="KW-0067">ATP-binding</keyword>
<reference evidence="9 10" key="1">
    <citation type="submission" date="2016-10" db="EMBL/GenBank/DDBJ databases">
        <authorList>
            <person name="de Groot N.N."/>
        </authorList>
    </citation>
    <scope>NUCLEOTIDE SEQUENCE [LARGE SCALE GENOMIC DNA]</scope>
    <source>
        <strain evidence="9 10">DSM 21228</strain>
    </source>
</reference>
<dbReference type="NCBIfam" id="TIGR02315">
    <property type="entry name" value="ABC_phnC"/>
    <property type="match status" value="1"/>
</dbReference>
<dbReference type="EMBL" id="FNQP01000030">
    <property type="protein sequence ID" value="SEB06381.1"/>
    <property type="molecule type" value="Genomic_DNA"/>
</dbReference>
<dbReference type="PANTHER" id="PTHR43166:SF6">
    <property type="entry name" value="PHOSPHONATES IMPORT ATP-BINDING PROTEIN PHNC"/>
    <property type="match status" value="1"/>
</dbReference>
<keyword evidence="6" id="KW-1278">Translocase</keyword>
<dbReference type="InterPro" id="IPR050086">
    <property type="entry name" value="MetN_ABC_transporter-like"/>
</dbReference>
<dbReference type="PANTHER" id="PTHR43166">
    <property type="entry name" value="AMINO ACID IMPORT ATP-BINDING PROTEIN"/>
    <property type="match status" value="1"/>
</dbReference>
<dbReference type="GO" id="GO:0005886">
    <property type="term" value="C:plasma membrane"/>
    <property type="evidence" value="ECO:0007669"/>
    <property type="project" value="UniProtKB-SubCell"/>
</dbReference>
<accession>A0A1H4GAU3</accession>
<proteinExistence type="predicted"/>
<dbReference type="CDD" id="cd03256">
    <property type="entry name" value="ABC_PhnC_transporter"/>
    <property type="match status" value="1"/>
</dbReference>
<keyword evidence="3" id="KW-1003">Cell membrane</keyword>
<dbReference type="PROSITE" id="PS50893">
    <property type="entry name" value="ABC_TRANSPORTER_2"/>
    <property type="match status" value="1"/>
</dbReference>
<evidence type="ECO:0000313" key="9">
    <source>
        <dbReference type="EMBL" id="SEB06381.1"/>
    </source>
</evidence>
<evidence type="ECO:0000256" key="1">
    <source>
        <dbReference type="ARBA" id="ARBA00004417"/>
    </source>
</evidence>
<keyword evidence="7" id="KW-0472">Membrane</keyword>
<evidence type="ECO:0000313" key="10">
    <source>
        <dbReference type="Proteomes" id="UP000199397"/>
    </source>
</evidence>
<dbReference type="AlphaFoldDB" id="A0A1H4GAU3"/>
<organism evidence="9 10">
    <name type="scientific">Thiothrix caldifontis</name>
    <dbReference type="NCBI Taxonomy" id="525918"/>
    <lineage>
        <taxon>Bacteria</taxon>
        <taxon>Pseudomonadati</taxon>
        <taxon>Pseudomonadota</taxon>
        <taxon>Gammaproteobacteria</taxon>
        <taxon>Thiotrichales</taxon>
        <taxon>Thiotrichaceae</taxon>
        <taxon>Thiothrix</taxon>
    </lineage>
</organism>
<evidence type="ECO:0000259" key="8">
    <source>
        <dbReference type="PROSITE" id="PS50893"/>
    </source>
</evidence>
<keyword evidence="2" id="KW-0813">Transport</keyword>
<dbReference type="InterPro" id="IPR017871">
    <property type="entry name" value="ABC_transporter-like_CS"/>
</dbReference>
<sequence length="260" mass="28595">MAIISTSHLSKRYANGTAALNGVSLALEAGQFTVILGPSGSGKSTLLRLFNGLETPTEGSVSINGTVLQRRNLRHVRREVGMVFQHFNLVGRLNVMTNVLIGRLAYRSWLGSMLHLFREEDFRIAHEALARVGLAEKAWVRADQLSGGQQQRVGIARALAQRPRVILADEPVASLDPVTSTEVLGLLKQICREDGIAVVANLHQPDYTHQYADRVIGLNSGRVIFDDAPGQLTDNRLQTIYHRDSQPQETRHAELALAHA</sequence>
<evidence type="ECO:0000256" key="4">
    <source>
        <dbReference type="ARBA" id="ARBA00022741"/>
    </source>
</evidence>
<dbReference type="InterPro" id="IPR003593">
    <property type="entry name" value="AAA+_ATPase"/>
</dbReference>
<dbReference type="Proteomes" id="UP000199397">
    <property type="component" value="Unassembled WGS sequence"/>
</dbReference>
<comment type="subcellular location">
    <subcellularLocation>
        <location evidence="1">Cell inner membrane</location>
        <topology evidence="1">Peripheral membrane protein</topology>
    </subcellularLocation>
</comment>
<dbReference type="GO" id="GO:0005524">
    <property type="term" value="F:ATP binding"/>
    <property type="evidence" value="ECO:0007669"/>
    <property type="project" value="UniProtKB-KW"/>
</dbReference>
<evidence type="ECO:0000256" key="5">
    <source>
        <dbReference type="ARBA" id="ARBA00022840"/>
    </source>
</evidence>
<gene>
    <name evidence="9" type="ORF">SAMN05660964_03354</name>
</gene>
<evidence type="ECO:0000256" key="6">
    <source>
        <dbReference type="ARBA" id="ARBA00022967"/>
    </source>
</evidence>
<dbReference type="RefSeq" id="WP_093070483.1">
    <property type="nucleotide sequence ID" value="NZ_FNQP01000030.1"/>
</dbReference>
<dbReference type="Pfam" id="PF00005">
    <property type="entry name" value="ABC_tran"/>
    <property type="match status" value="1"/>
</dbReference>
<feature type="domain" description="ABC transporter" evidence="8">
    <location>
        <begin position="4"/>
        <end position="245"/>
    </location>
</feature>